<protein>
    <submittedName>
        <fullName evidence="6">Serine/threonine protein kinase with WD40 repeats</fullName>
    </submittedName>
</protein>
<dbReference type="SUPFAM" id="SSF50998">
    <property type="entry name" value="Quinoprotein alcohol dehydrogenase-like"/>
    <property type="match status" value="1"/>
</dbReference>
<dbReference type="EMBL" id="CP002051">
    <property type="protein sequence ID" value="ADI31622.1"/>
    <property type="molecule type" value="Genomic_DNA"/>
</dbReference>
<evidence type="ECO:0000256" key="1">
    <source>
        <dbReference type="ARBA" id="ARBA00022741"/>
    </source>
</evidence>
<evidence type="ECO:0000313" key="7">
    <source>
        <dbReference type="Proteomes" id="UP000002573"/>
    </source>
</evidence>
<evidence type="ECO:0000256" key="2">
    <source>
        <dbReference type="ARBA" id="ARBA00022840"/>
    </source>
</evidence>
<evidence type="ECO:0000256" key="3">
    <source>
        <dbReference type="SAM" id="Coils"/>
    </source>
</evidence>
<evidence type="ECO:0000259" key="5">
    <source>
        <dbReference type="PROSITE" id="PS50011"/>
    </source>
</evidence>
<dbReference type="InterPro" id="IPR011009">
    <property type="entry name" value="Kinase-like_dom_sf"/>
</dbReference>
<dbReference type="InterPro" id="IPR017441">
    <property type="entry name" value="Protein_kinase_ATP_BS"/>
</dbReference>
<dbReference type="SMART" id="SM00564">
    <property type="entry name" value="PQQ"/>
    <property type="match status" value="6"/>
</dbReference>
<dbReference type="InterPro" id="IPR015943">
    <property type="entry name" value="WD40/YVTN_repeat-like_dom_sf"/>
</dbReference>
<feature type="coiled-coil region" evidence="3">
    <location>
        <begin position="333"/>
        <end position="398"/>
    </location>
</feature>
<evidence type="ECO:0000256" key="4">
    <source>
        <dbReference type="SAM" id="MobiDB-lite"/>
    </source>
</evidence>
<dbReference type="InterPro" id="IPR002372">
    <property type="entry name" value="PQQ_rpt_dom"/>
</dbReference>
<dbReference type="PROSITE" id="PS50011">
    <property type="entry name" value="PROTEIN_KINASE_DOM"/>
    <property type="match status" value="1"/>
</dbReference>
<dbReference type="PROSITE" id="PS00108">
    <property type="entry name" value="PROTEIN_KINASE_ST"/>
    <property type="match status" value="1"/>
</dbReference>
<keyword evidence="6" id="KW-0808">Transferase</keyword>
<dbReference type="AlphaFoldDB" id="D7DBS5"/>
<accession>D7DBS5</accession>
<dbReference type="Gene3D" id="1.10.510.10">
    <property type="entry name" value="Transferase(Phosphotransferase) domain 1"/>
    <property type="match status" value="1"/>
</dbReference>
<dbReference type="HOGENOM" id="CLU_009364_0_0_2"/>
<proteinExistence type="predicted"/>
<feature type="region of interest" description="Disordered" evidence="4">
    <location>
        <begin position="561"/>
        <end position="594"/>
    </location>
</feature>
<dbReference type="GO" id="GO:0004674">
    <property type="term" value="F:protein serine/threonine kinase activity"/>
    <property type="evidence" value="ECO:0007669"/>
    <property type="project" value="UniProtKB-KW"/>
</dbReference>
<name>D7DBS5_STAHD</name>
<keyword evidence="6" id="KW-0418">Kinase</keyword>
<dbReference type="InterPro" id="IPR018391">
    <property type="entry name" value="PQQ_b-propeller_rpt"/>
</dbReference>
<dbReference type="eggNOG" id="arCOG02491">
    <property type="taxonomic scope" value="Archaea"/>
</dbReference>
<dbReference type="InterPro" id="IPR001680">
    <property type="entry name" value="WD40_rpt"/>
</dbReference>
<feature type="domain" description="Protein kinase" evidence="5">
    <location>
        <begin position="603"/>
        <end position="849"/>
    </location>
</feature>
<dbReference type="GO" id="GO:0005524">
    <property type="term" value="F:ATP binding"/>
    <property type="evidence" value="ECO:0007669"/>
    <property type="project" value="UniProtKB-KW"/>
</dbReference>
<evidence type="ECO:0000313" key="6">
    <source>
        <dbReference type="EMBL" id="ADI31622.1"/>
    </source>
</evidence>
<keyword evidence="3" id="KW-0175">Coiled coil</keyword>
<feature type="compositionally biased region" description="Low complexity" evidence="4">
    <location>
        <begin position="585"/>
        <end position="594"/>
    </location>
</feature>
<dbReference type="SUPFAM" id="SSF56112">
    <property type="entry name" value="Protein kinase-like (PK-like)"/>
    <property type="match status" value="1"/>
</dbReference>
<dbReference type="InterPro" id="IPR011047">
    <property type="entry name" value="Quinoprotein_ADH-like_sf"/>
</dbReference>
<reference evidence="7" key="1">
    <citation type="submission" date="2010-05" db="EMBL/GenBank/DDBJ databases">
        <title>Complete sequence of Staphylothermus hellenicus DSM 12710.</title>
        <authorList>
            <consortium name="US DOE Joint Genome Institute"/>
            <person name="Lucas S."/>
            <person name="Copeland A."/>
            <person name="Lapidus A."/>
            <person name="Cheng J.-F."/>
            <person name="Bruce D."/>
            <person name="Goodwin L."/>
            <person name="Pitluck S."/>
            <person name="Davenport K."/>
            <person name="Detter J.C."/>
            <person name="Han C."/>
            <person name="Tapia R."/>
            <person name="Larimer F."/>
            <person name="Land M."/>
            <person name="Hauser L."/>
            <person name="Kyrpides N."/>
            <person name="Mikhailova N."/>
            <person name="Anderson I.J."/>
            <person name="Woyke T."/>
        </authorList>
    </citation>
    <scope>NUCLEOTIDE SEQUENCE [LARGE SCALE GENOMIC DNA]</scope>
    <source>
        <strain evidence="7">DSM 12710 / JCM 10830 / BK20S6-10-b1 / P8</strain>
    </source>
</reference>
<sequence>MVFGWFKKKGSEELKKKAKILKRKINKFTTLLWIYKTGGYVDAVSVSADGSYIIAGSDDGRVYFFNRDGELLWSYETDDKVYSVSVSADASYIVAGSGDGGVYFFNRDGLLWIYKTGDLVHSVSISSNASYIIAGSGDHNVYFFNREGKLLWSYETGNDVRSVSISSDGSYIVAESGWVVYLFNMEGKLLWSHKIGSDVYDVSVSADGYVVAGSKDYNVYFFSRSGELLWSYKTGGPVYSVSVSADGSYIIAGSDDGRVYFFNRDGELLWSYETDDKVYSVSVSADASYIVAGSGDGGVYFFGFDSEKYLARLYGSTIEKWREEGYDVSELEAEISYSKIKDYEARIQRLKQLESELSSLNIKGMNKIKAKLKDPRRVEELEEEVSLLKQALKAINAARTALIETGKLCDVSEAEEILRRAESKFGTGDYAGAVSDANECGRVLEKIKERSKPEIEVELPIKSLKPNYWKASSLILKNKGNMHAEDVRIEFSKEVEVRGLKELSIKAGEEKKITISLKPKEVGEVPVEVRVSYKDGVGREYFSERTFIILVSEEVPKTPPPVVAETLPPESVSKHVTPGISPAEFTPSPTTPRTFPPELASRYTGVEYVGRGGFARVFKAKRKDGKVVAVKIPAVLDEATGKSFLREIENWTKLKHENIVRVYDYNILPIPYFEMELCDKSLAELDKPMDVREAAWIVFRIAEGLKYAHARGIIHRDLKPQNIMLKDGIPKISDWGLSKVITESSSSLASFTPLYAAPEQITGGVKDQRTDIWQLGVIFYELVTGELPFKGDNPVEVGMAIATREPIKPSRLNPEAKDVEPIIMKCLEKNKEKRYQSMEELQRDLAEYLKVEYKRSLSESRAKKDIARSKLFCGDLVLLSAMLRDYHEVLKHLSVLKDYAGEEGRKEIDMLIKELELRIKRKIEFDDELVERIKVLVYKVKMSRK</sequence>
<gene>
    <name evidence="6" type="ordered locus">Shell_0491</name>
</gene>
<dbReference type="SMART" id="SM00220">
    <property type="entry name" value="S_TKc"/>
    <property type="match status" value="1"/>
</dbReference>
<dbReference type="Pfam" id="PF00069">
    <property type="entry name" value="Pkinase"/>
    <property type="match status" value="1"/>
</dbReference>
<dbReference type="eggNOG" id="arCOG03682">
    <property type="taxonomic scope" value="Archaea"/>
</dbReference>
<dbReference type="GO" id="GO:0005737">
    <property type="term" value="C:cytoplasm"/>
    <property type="evidence" value="ECO:0007669"/>
    <property type="project" value="TreeGrafter"/>
</dbReference>
<dbReference type="GeneID" id="9233780"/>
<dbReference type="PROSITE" id="PS00107">
    <property type="entry name" value="PROTEIN_KINASE_ATP"/>
    <property type="match status" value="1"/>
</dbReference>
<dbReference type="InterPro" id="IPR000719">
    <property type="entry name" value="Prot_kinase_dom"/>
</dbReference>
<dbReference type="CDD" id="cd14014">
    <property type="entry name" value="STKc_PknB_like"/>
    <property type="match status" value="1"/>
</dbReference>
<dbReference type="SMART" id="SM00320">
    <property type="entry name" value="WD40"/>
    <property type="match status" value="7"/>
</dbReference>
<dbReference type="RefSeq" id="WP_013142820.1">
    <property type="nucleotide sequence ID" value="NC_014205.1"/>
</dbReference>
<dbReference type="Gene3D" id="2.130.10.10">
    <property type="entry name" value="YVTN repeat-like/Quinoprotein amine dehydrogenase"/>
    <property type="match status" value="2"/>
</dbReference>
<dbReference type="InterPro" id="IPR045269">
    <property type="entry name" value="Atg1-like"/>
</dbReference>
<organism evidence="6 7">
    <name type="scientific">Staphylothermus hellenicus (strain DSM 12710 / JCM 10830 / BK20S6-10-b1 / P8)</name>
    <dbReference type="NCBI Taxonomy" id="591019"/>
    <lineage>
        <taxon>Archaea</taxon>
        <taxon>Thermoproteota</taxon>
        <taxon>Thermoprotei</taxon>
        <taxon>Desulfurococcales</taxon>
        <taxon>Desulfurococcaceae</taxon>
        <taxon>Staphylothermus</taxon>
    </lineage>
</organism>
<dbReference type="Proteomes" id="UP000002573">
    <property type="component" value="Chromosome"/>
</dbReference>
<dbReference type="Pfam" id="PF13360">
    <property type="entry name" value="PQQ_2"/>
    <property type="match status" value="2"/>
</dbReference>
<dbReference type="eggNOG" id="arCOG03270">
    <property type="taxonomic scope" value="Archaea"/>
</dbReference>
<dbReference type="PANTHER" id="PTHR24348:SF70">
    <property type="entry name" value="PROTEIN KINASE DOMAIN CONTAINING PROTEIN"/>
    <property type="match status" value="1"/>
</dbReference>
<dbReference type="InterPro" id="IPR008271">
    <property type="entry name" value="Ser/Thr_kinase_AS"/>
</dbReference>
<dbReference type="KEGG" id="shc:Shell_0491"/>
<dbReference type="OrthoDB" id="41005at2157"/>
<keyword evidence="1" id="KW-0547">Nucleotide-binding</keyword>
<dbReference type="STRING" id="591019.Shell_0491"/>
<keyword evidence="6" id="KW-0723">Serine/threonine-protein kinase</keyword>
<keyword evidence="2" id="KW-0067">ATP-binding</keyword>
<keyword evidence="7" id="KW-1185">Reference proteome</keyword>
<reference evidence="6 7" key="2">
    <citation type="journal article" date="2011" name="Stand. Genomic Sci.">
        <title>Complete genome sequence of Staphylothermus hellenicus P8.</title>
        <authorList>
            <person name="Anderson I."/>
            <person name="Wirth R."/>
            <person name="Lucas S."/>
            <person name="Copeland A."/>
            <person name="Lapidus A."/>
            <person name="Cheng J.F."/>
            <person name="Goodwin L."/>
            <person name="Pitluck S."/>
            <person name="Davenport K."/>
            <person name="Detter J.C."/>
            <person name="Han C."/>
            <person name="Tapia R."/>
            <person name="Land M."/>
            <person name="Hauser L."/>
            <person name="Pati A."/>
            <person name="Mikhailova N."/>
            <person name="Woyke T."/>
            <person name="Klenk H.P."/>
            <person name="Kyrpides N."/>
            <person name="Ivanova N."/>
        </authorList>
    </citation>
    <scope>NUCLEOTIDE SEQUENCE [LARGE SCALE GENOMIC DNA]</scope>
    <source>
        <strain evidence="7">DSM 12710 / JCM 10830 / BK20S6-10-b1 / P8</strain>
    </source>
</reference>
<dbReference type="PANTHER" id="PTHR24348">
    <property type="entry name" value="SERINE/THREONINE-PROTEIN KINASE UNC-51-RELATED"/>
    <property type="match status" value="1"/>
</dbReference>